<evidence type="ECO:0000313" key="2">
    <source>
        <dbReference type="Proteomes" id="UP000783213"/>
    </source>
</evidence>
<dbReference type="EMBL" id="RCSX01000013">
    <property type="protein sequence ID" value="KAF7926824.1"/>
    <property type="molecule type" value="Genomic_DNA"/>
</dbReference>
<dbReference type="Proteomes" id="UP000783213">
    <property type="component" value="Unassembled WGS sequence"/>
</dbReference>
<reference evidence="1 2" key="1">
    <citation type="journal article" date="2020" name="Genome Biol. Evol.">
        <title>Comparative genomics of Sclerotiniaceae.</title>
        <authorList>
            <person name="Valero Jimenez C.A."/>
            <person name="Steentjes M."/>
            <person name="Scholten O.E."/>
            <person name="Van Kan J.A.L."/>
        </authorList>
    </citation>
    <scope>NUCLEOTIDE SEQUENCE [LARGE SCALE GENOMIC DNA]</scope>
    <source>
        <strain evidence="1 2">B1</strain>
    </source>
</reference>
<name>A0ABQ7IK86_9HELO</name>
<comment type="caution">
    <text evidence="1">The sequence shown here is derived from an EMBL/GenBank/DDBJ whole genome shotgun (WGS) entry which is preliminary data.</text>
</comment>
<dbReference type="GeneID" id="62232983"/>
<organism evidence="1 2">
    <name type="scientific">Botrytis deweyae</name>
    <dbReference type="NCBI Taxonomy" id="2478750"/>
    <lineage>
        <taxon>Eukaryota</taxon>
        <taxon>Fungi</taxon>
        <taxon>Dikarya</taxon>
        <taxon>Ascomycota</taxon>
        <taxon>Pezizomycotina</taxon>
        <taxon>Leotiomycetes</taxon>
        <taxon>Helotiales</taxon>
        <taxon>Sclerotiniaceae</taxon>
        <taxon>Botrytis</taxon>
    </lineage>
</organism>
<accession>A0ABQ7IK86</accession>
<gene>
    <name evidence="1" type="ORF">EAE98_006209</name>
</gene>
<dbReference type="RefSeq" id="XP_038809621.1">
    <property type="nucleotide sequence ID" value="XM_038953831.1"/>
</dbReference>
<proteinExistence type="predicted"/>
<protein>
    <submittedName>
        <fullName evidence="1">Uncharacterized protein</fullName>
    </submittedName>
</protein>
<keyword evidence="2" id="KW-1185">Reference proteome</keyword>
<evidence type="ECO:0000313" key="1">
    <source>
        <dbReference type="EMBL" id="KAF7926824.1"/>
    </source>
</evidence>
<sequence length="110" mass="12585">MKALRVQDVNYAHMSCFGLEKEVMSKISKDQGWMFSEVGRQPRDSSRQSTSIIITPHRNNIGDLTIKVLKGPGIDPSVYGCGNTMEMDLVFRTWRFHGWWAKDGYPLGNY</sequence>